<evidence type="ECO:0000313" key="2">
    <source>
        <dbReference type="Proteomes" id="UP000663848"/>
    </source>
</evidence>
<evidence type="ECO:0000313" key="1">
    <source>
        <dbReference type="EMBL" id="CAF5125025.1"/>
    </source>
</evidence>
<name>A0A822FPC2_9BILA</name>
<dbReference type="AlphaFoldDB" id="A0A822FPC2"/>
<dbReference type="Proteomes" id="UP000663848">
    <property type="component" value="Unassembled WGS sequence"/>
</dbReference>
<organism evidence="1 2">
    <name type="scientific">Rotaria socialis</name>
    <dbReference type="NCBI Taxonomy" id="392032"/>
    <lineage>
        <taxon>Eukaryota</taxon>
        <taxon>Metazoa</taxon>
        <taxon>Spiralia</taxon>
        <taxon>Gnathifera</taxon>
        <taxon>Rotifera</taxon>
        <taxon>Eurotatoria</taxon>
        <taxon>Bdelloidea</taxon>
        <taxon>Philodinida</taxon>
        <taxon>Philodinidae</taxon>
        <taxon>Rotaria</taxon>
    </lineage>
</organism>
<sequence>SALTNGIGRIVDDVVFVVELNKLIKFDDEPDEGDIIDISELIDDIRYQSLALIFNGASRLSFST</sequence>
<accession>A0A822FPC2</accession>
<proteinExistence type="predicted"/>
<dbReference type="EMBL" id="CAJOBR010081815">
    <property type="protein sequence ID" value="CAF5125025.1"/>
    <property type="molecule type" value="Genomic_DNA"/>
</dbReference>
<feature type="non-terminal residue" evidence="1">
    <location>
        <position position="1"/>
    </location>
</feature>
<comment type="caution">
    <text evidence="1">The sequence shown here is derived from an EMBL/GenBank/DDBJ whole genome shotgun (WGS) entry which is preliminary data.</text>
</comment>
<protein>
    <submittedName>
        <fullName evidence="1">Uncharacterized protein</fullName>
    </submittedName>
</protein>
<reference evidence="1" key="1">
    <citation type="submission" date="2021-02" db="EMBL/GenBank/DDBJ databases">
        <authorList>
            <person name="Nowell W R."/>
        </authorList>
    </citation>
    <scope>NUCLEOTIDE SEQUENCE</scope>
</reference>
<gene>
    <name evidence="1" type="ORF">QYT958_LOCUS46327</name>
</gene>